<dbReference type="EMBL" id="QPID01000001">
    <property type="protein sequence ID" value="RCU52938.1"/>
    <property type="molecule type" value="Genomic_DNA"/>
</dbReference>
<evidence type="ECO:0000313" key="2">
    <source>
        <dbReference type="Proteomes" id="UP000252558"/>
    </source>
</evidence>
<dbReference type="OrthoDB" id="4555199at2"/>
<comment type="caution">
    <text evidence="1">The sequence shown here is derived from an EMBL/GenBank/DDBJ whole genome shotgun (WGS) entry which is preliminary data.</text>
</comment>
<dbReference type="Gene3D" id="3.40.630.20">
    <property type="entry name" value="Peptidase C15, pyroglutamyl peptidase I-like"/>
    <property type="match status" value="1"/>
</dbReference>
<sequence>MCVSLVSAVLANDVNKLTIEEQRLPDAEKAMTGLLAPFAKPLAAIARLDASNTLDQIADIGREGFNIGKKIAQQQADDRPLYWFRLAANAKFRSLDLPAETNAQWIDSFELESRGFGTAVFSKAKKRILVTGFDPFFLDRHIDQSNPSGLAALLLDNELLTADGTSAEVQAVMIPVRFADFDAGMIEKLLMPYFKYNKVDMVVTISMGRDGFDLERFPGLRRSAEAPGNLNVLTGATSQAPLVPLLQGQPLRGPEFLEYSLPAAEMISLAQEMNAPFPVTDNRNVETLTGKKSPASLAELKGETSVQGSGGGYLSNEISYRSIRLRNLIGSRVPVGHIHTPKVKAYDKEKELQTVDQIKLMLAAAIPTLH</sequence>
<reference evidence="1 2" key="1">
    <citation type="submission" date="2018-07" db="EMBL/GenBank/DDBJ databases">
        <title>Corallincola holothuriorum sp. nov., a new facultative anaerobe isolated from sea cucumber Apostichopus japonicus.</title>
        <authorList>
            <person name="Xia H."/>
        </authorList>
    </citation>
    <scope>NUCLEOTIDE SEQUENCE [LARGE SCALE GENOMIC DNA]</scope>
    <source>
        <strain evidence="1 2">C4</strain>
    </source>
</reference>
<name>A0A368NRB1_9GAMM</name>
<dbReference type="SUPFAM" id="SSF53182">
    <property type="entry name" value="Pyrrolidone carboxyl peptidase (pyroglutamate aminopeptidase)"/>
    <property type="match status" value="1"/>
</dbReference>
<evidence type="ECO:0000313" key="1">
    <source>
        <dbReference type="EMBL" id="RCU52938.1"/>
    </source>
</evidence>
<protein>
    <recommendedName>
        <fullName evidence="3">Pyrrolidone-carboxylate peptidase</fullName>
    </recommendedName>
</protein>
<organism evidence="1 2">
    <name type="scientific">Corallincola holothuriorum</name>
    <dbReference type="NCBI Taxonomy" id="2282215"/>
    <lineage>
        <taxon>Bacteria</taxon>
        <taxon>Pseudomonadati</taxon>
        <taxon>Pseudomonadota</taxon>
        <taxon>Gammaproteobacteria</taxon>
        <taxon>Alteromonadales</taxon>
        <taxon>Psychromonadaceae</taxon>
        <taxon>Corallincola</taxon>
    </lineage>
</organism>
<keyword evidence="2" id="KW-1185">Reference proteome</keyword>
<evidence type="ECO:0008006" key="3">
    <source>
        <dbReference type="Google" id="ProtNLM"/>
    </source>
</evidence>
<dbReference type="AlphaFoldDB" id="A0A368NRB1"/>
<proteinExistence type="predicted"/>
<gene>
    <name evidence="1" type="ORF">DU002_00635</name>
</gene>
<dbReference type="Proteomes" id="UP000252558">
    <property type="component" value="Unassembled WGS sequence"/>
</dbReference>
<dbReference type="InterPro" id="IPR036440">
    <property type="entry name" value="Peptidase_C15-like_sf"/>
</dbReference>
<accession>A0A368NRB1</accession>